<keyword evidence="2" id="KW-1185">Reference proteome</keyword>
<evidence type="ECO:0000313" key="2">
    <source>
        <dbReference type="Proteomes" id="UP001163603"/>
    </source>
</evidence>
<accession>A0ACC0X590</accession>
<name>A0ACC0X590_9ROSI</name>
<organism evidence="1 2">
    <name type="scientific">Pistacia integerrima</name>
    <dbReference type="NCBI Taxonomy" id="434235"/>
    <lineage>
        <taxon>Eukaryota</taxon>
        <taxon>Viridiplantae</taxon>
        <taxon>Streptophyta</taxon>
        <taxon>Embryophyta</taxon>
        <taxon>Tracheophyta</taxon>
        <taxon>Spermatophyta</taxon>
        <taxon>Magnoliopsida</taxon>
        <taxon>eudicotyledons</taxon>
        <taxon>Gunneridae</taxon>
        <taxon>Pentapetalae</taxon>
        <taxon>rosids</taxon>
        <taxon>malvids</taxon>
        <taxon>Sapindales</taxon>
        <taxon>Anacardiaceae</taxon>
        <taxon>Pistacia</taxon>
    </lineage>
</organism>
<proteinExistence type="predicted"/>
<evidence type="ECO:0000313" key="1">
    <source>
        <dbReference type="EMBL" id="KAJ0010026.1"/>
    </source>
</evidence>
<gene>
    <name evidence="1" type="ORF">Pint_32985</name>
</gene>
<reference evidence="2" key="1">
    <citation type="journal article" date="2023" name="G3 (Bethesda)">
        <title>Genome assembly and association tests identify interacting loci associated with vigor, precocity, and sex in interspecific pistachio rootstocks.</title>
        <authorList>
            <person name="Palmer W."/>
            <person name="Jacygrad E."/>
            <person name="Sagayaradj S."/>
            <person name="Cavanaugh K."/>
            <person name="Han R."/>
            <person name="Bertier L."/>
            <person name="Beede B."/>
            <person name="Kafkas S."/>
            <person name="Golino D."/>
            <person name="Preece J."/>
            <person name="Michelmore R."/>
        </authorList>
    </citation>
    <scope>NUCLEOTIDE SEQUENCE [LARGE SCALE GENOMIC DNA]</scope>
</reference>
<dbReference type="EMBL" id="CM047749">
    <property type="protein sequence ID" value="KAJ0010026.1"/>
    <property type="molecule type" value="Genomic_DNA"/>
</dbReference>
<protein>
    <submittedName>
        <fullName evidence="1">Uncharacterized protein</fullName>
    </submittedName>
</protein>
<sequence>MKIVTLKRQLDNMRMIKTESVSQNFDKLMKVVNEIIILGEILPEERLVEKVLVSVEEKFELSMADLISALEAQEQRRKMRGENGLEVAIRMKAQVLEKVDWSAMDVDALRSKEEKVSMLPTVEVIDKVYGSCQA</sequence>
<dbReference type="Proteomes" id="UP001163603">
    <property type="component" value="Chromosome 14"/>
</dbReference>
<comment type="caution">
    <text evidence="1">The sequence shown here is derived from an EMBL/GenBank/DDBJ whole genome shotgun (WGS) entry which is preliminary data.</text>
</comment>